<dbReference type="InterPro" id="IPR036206">
    <property type="entry name" value="ThiamineP_synth_sf"/>
</dbReference>
<feature type="binding site" evidence="9">
    <location>
        <position position="161"/>
    </location>
    <ligand>
        <name>2-[(2R,5Z)-2-carboxy-4-methylthiazol-5(2H)-ylidene]ethyl phosphate</name>
        <dbReference type="ChEBI" id="CHEBI:62899"/>
    </ligand>
</feature>
<sequence length="214" mass="23110">MTISPLHYIVTNPEQAQLACQGGIDWIQLRVKDQSYADWKHLAQDTLAVCRAFNARLIINDNPNLAGETGADGVHLGQDDMPVAEARKLLGDGFILGGTANTLEHVRQHERHGANYVGLGPFRFTRTKEKLSPILGLNGYQTILSALRGEGITTPIIAIGGITLADVPALRETGLYGIAVSSAISSSADPVGQARLFYQSFVSKTSKPLVDERF</sequence>
<keyword evidence="14" id="KW-1185">Reference proteome</keyword>
<comment type="similarity">
    <text evidence="9 10">Belongs to the thiamine-phosphate synthase family.</text>
</comment>
<feature type="binding site" evidence="9">
    <location>
        <position position="80"/>
    </location>
    <ligand>
        <name>Mg(2+)</name>
        <dbReference type="ChEBI" id="CHEBI:18420"/>
    </ligand>
</feature>
<dbReference type="RefSeq" id="WP_248479728.1">
    <property type="nucleotide sequence ID" value="NZ_JALPRF010000006.1"/>
</dbReference>
<comment type="catalytic activity">
    <reaction evidence="7 9 10">
        <text>2-(2-carboxy-4-methylthiazol-5-yl)ethyl phosphate + 4-amino-2-methyl-5-(diphosphooxymethyl)pyrimidine + 2 H(+) = thiamine phosphate + CO2 + diphosphate</text>
        <dbReference type="Rhea" id="RHEA:47848"/>
        <dbReference type="ChEBI" id="CHEBI:15378"/>
        <dbReference type="ChEBI" id="CHEBI:16526"/>
        <dbReference type="ChEBI" id="CHEBI:33019"/>
        <dbReference type="ChEBI" id="CHEBI:37575"/>
        <dbReference type="ChEBI" id="CHEBI:57841"/>
        <dbReference type="ChEBI" id="CHEBI:62890"/>
        <dbReference type="EC" id="2.5.1.3"/>
    </reaction>
</comment>
<evidence type="ECO:0000256" key="10">
    <source>
        <dbReference type="RuleBase" id="RU003826"/>
    </source>
</evidence>
<comment type="catalytic activity">
    <reaction evidence="8 9 10">
        <text>2-[(2R,5Z)-2-carboxy-4-methylthiazol-5(2H)-ylidene]ethyl phosphate + 4-amino-2-methyl-5-(diphosphooxymethyl)pyrimidine + 2 H(+) = thiamine phosphate + CO2 + diphosphate</text>
        <dbReference type="Rhea" id="RHEA:47844"/>
        <dbReference type="ChEBI" id="CHEBI:15378"/>
        <dbReference type="ChEBI" id="CHEBI:16526"/>
        <dbReference type="ChEBI" id="CHEBI:33019"/>
        <dbReference type="ChEBI" id="CHEBI:37575"/>
        <dbReference type="ChEBI" id="CHEBI:57841"/>
        <dbReference type="ChEBI" id="CHEBI:62899"/>
        <dbReference type="EC" id="2.5.1.3"/>
    </reaction>
</comment>
<comment type="pathway">
    <text evidence="1 9 11">Cofactor biosynthesis; thiamine diphosphate biosynthesis; thiamine phosphate from 4-amino-2-methyl-5-diphosphomethylpyrimidine and 4-methyl-5-(2-phosphoethyl)-thiazole: step 1/1.</text>
</comment>
<dbReference type="Gene3D" id="3.20.20.70">
    <property type="entry name" value="Aldolase class I"/>
    <property type="match status" value="1"/>
</dbReference>
<proteinExistence type="inferred from homology"/>
<dbReference type="HAMAP" id="MF_00097">
    <property type="entry name" value="TMP_synthase"/>
    <property type="match status" value="1"/>
</dbReference>
<dbReference type="NCBIfam" id="NF000736">
    <property type="entry name" value="PRK00043.2-3"/>
    <property type="match status" value="1"/>
</dbReference>
<evidence type="ECO:0000256" key="3">
    <source>
        <dbReference type="ARBA" id="ARBA00022723"/>
    </source>
</evidence>
<comment type="function">
    <text evidence="9">Condenses 4-methyl-5-(beta-hydroxyethyl)thiazole monophosphate (THZ-P) and 2-methyl-4-amino-5-hydroxymethyl pyrimidine pyrophosphate (HMP-PP) to form thiamine monophosphate (TMP).</text>
</comment>
<dbReference type="NCBIfam" id="TIGR00693">
    <property type="entry name" value="thiE"/>
    <property type="match status" value="1"/>
</dbReference>
<dbReference type="SUPFAM" id="SSF51391">
    <property type="entry name" value="Thiamin phosphate synthase"/>
    <property type="match status" value="1"/>
</dbReference>
<keyword evidence="4 9" id="KW-0460">Magnesium</keyword>
<feature type="binding site" evidence="9">
    <location>
        <begin position="28"/>
        <end position="32"/>
    </location>
    <ligand>
        <name>4-amino-2-methyl-5-(diphosphooxymethyl)pyrimidine</name>
        <dbReference type="ChEBI" id="CHEBI:57841"/>
    </ligand>
</feature>
<accession>A0ABT0HSA2</accession>
<feature type="binding site" evidence="9">
    <location>
        <position position="99"/>
    </location>
    <ligand>
        <name>4-amino-2-methyl-5-(diphosphooxymethyl)pyrimidine</name>
        <dbReference type="ChEBI" id="CHEBI:57841"/>
    </ligand>
</feature>
<reference evidence="13 14" key="1">
    <citation type="submission" date="2022-04" db="EMBL/GenBank/DDBJ databases">
        <title>Spirosoma sp. strain RP8 genome sequencing and assembly.</title>
        <authorList>
            <person name="Jung Y."/>
        </authorList>
    </citation>
    <scope>NUCLEOTIDE SEQUENCE [LARGE SCALE GENOMIC DNA]</scope>
    <source>
        <strain evidence="13 14">RP8</strain>
    </source>
</reference>
<comment type="caution">
    <text evidence="9">Lacks conserved residue(s) required for the propagation of feature annotation.</text>
</comment>
<evidence type="ECO:0000256" key="7">
    <source>
        <dbReference type="ARBA" id="ARBA00047851"/>
    </source>
</evidence>
<dbReference type="Proteomes" id="UP001202180">
    <property type="component" value="Unassembled WGS sequence"/>
</dbReference>
<organism evidence="13 14">
    <name type="scientific">Spirosoma liriopis</name>
    <dbReference type="NCBI Taxonomy" id="2937440"/>
    <lineage>
        <taxon>Bacteria</taxon>
        <taxon>Pseudomonadati</taxon>
        <taxon>Bacteroidota</taxon>
        <taxon>Cytophagia</taxon>
        <taxon>Cytophagales</taxon>
        <taxon>Cytophagaceae</taxon>
        <taxon>Spirosoma</taxon>
    </lineage>
</organism>
<dbReference type="EMBL" id="JALPRF010000006">
    <property type="protein sequence ID" value="MCK8495059.1"/>
    <property type="molecule type" value="Genomic_DNA"/>
</dbReference>
<keyword evidence="2 9" id="KW-0808">Transferase</keyword>
<dbReference type="PANTHER" id="PTHR20857">
    <property type="entry name" value="THIAMINE-PHOSPHATE PYROPHOSPHORYLASE"/>
    <property type="match status" value="1"/>
</dbReference>
<dbReference type="InterPro" id="IPR013785">
    <property type="entry name" value="Aldolase_TIM"/>
</dbReference>
<feature type="domain" description="Thiamine phosphate synthase/TenI" evidence="12">
    <location>
        <begin position="13"/>
        <end position="184"/>
    </location>
</feature>
<evidence type="ECO:0000313" key="13">
    <source>
        <dbReference type="EMBL" id="MCK8495059.1"/>
    </source>
</evidence>
<dbReference type="Pfam" id="PF02581">
    <property type="entry name" value="TMP-TENI"/>
    <property type="match status" value="1"/>
</dbReference>
<feature type="binding site" evidence="9">
    <location>
        <position position="60"/>
    </location>
    <ligand>
        <name>4-amino-2-methyl-5-(diphosphooxymethyl)pyrimidine</name>
        <dbReference type="ChEBI" id="CHEBI:57841"/>
    </ligand>
</feature>
<name>A0ABT0HSA2_9BACT</name>
<protein>
    <recommendedName>
        <fullName evidence="9">Thiamine-phosphate synthase</fullName>
        <shortName evidence="9">TP synthase</shortName>
        <shortName evidence="9">TPS</shortName>
        <ecNumber evidence="9">2.5.1.3</ecNumber>
    </recommendedName>
    <alternativeName>
        <fullName evidence="9">Thiamine-phosphate pyrophosphorylase</fullName>
        <shortName evidence="9">TMP pyrophosphorylase</shortName>
        <shortName evidence="9">TMP-PPase</shortName>
    </alternativeName>
</protein>
<evidence type="ECO:0000256" key="8">
    <source>
        <dbReference type="ARBA" id="ARBA00047883"/>
    </source>
</evidence>
<feature type="binding site" evidence="9">
    <location>
        <begin position="125"/>
        <end position="127"/>
    </location>
    <ligand>
        <name>2-[(2R,5Z)-2-carboxy-4-methylthiazol-5(2H)-ylidene]ethyl phosphate</name>
        <dbReference type="ChEBI" id="CHEBI:62899"/>
    </ligand>
</feature>
<keyword evidence="3 9" id="KW-0479">Metal-binding</keyword>
<evidence type="ECO:0000256" key="6">
    <source>
        <dbReference type="ARBA" id="ARBA00047334"/>
    </source>
</evidence>
<dbReference type="GO" id="GO:0004789">
    <property type="term" value="F:thiamine-phosphate diphosphorylase activity"/>
    <property type="evidence" value="ECO:0007669"/>
    <property type="project" value="UniProtKB-EC"/>
</dbReference>
<evidence type="ECO:0000256" key="11">
    <source>
        <dbReference type="RuleBase" id="RU004253"/>
    </source>
</evidence>
<feature type="binding site" evidence="9">
    <location>
        <position position="61"/>
    </location>
    <ligand>
        <name>Mg(2+)</name>
        <dbReference type="ChEBI" id="CHEBI:18420"/>
    </ligand>
</feature>
<comment type="catalytic activity">
    <reaction evidence="6 9 10">
        <text>4-methyl-5-(2-phosphooxyethyl)-thiazole + 4-amino-2-methyl-5-(diphosphooxymethyl)pyrimidine + H(+) = thiamine phosphate + diphosphate</text>
        <dbReference type="Rhea" id="RHEA:22328"/>
        <dbReference type="ChEBI" id="CHEBI:15378"/>
        <dbReference type="ChEBI" id="CHEBI:33019"/>
        <dbReference type="ChEBI" id="CHEBI:37575"/>
        <dbReference type="ChEBI" id="CHEBI:57841"/>
        <dbReference type="ChEBI" id="CHEBI:58296"/>
        <dbReference type="EC" id="2.5.1.3"/>
    </reaction>
</comment>
<evidence type="ECO:0000256" key="5">
    <source>
        <dbReference type="ARBA" id="ARBA00022977"/>
    </source>
</evidence>
<gene>
    <name evidence="9" type="primary">thiE</name>
    <name evidence="13" type="ORF">M0L20_24520</name>
</gene>
<comment type="caution">
    <text evidence="13">The sequence shown here is derived from an EMBL/GenBank/DDBJ whole genome shotgun (WGS) entry which is preliminary data.</text>
</comment>
<evidence type="ECO:0000256" key="1">
    <source>
        <dbReference type="ARBA" id="ARBA00005165"/>
    </source>
</evidence>
<feature type="binding site" evidence="9">
    <location>
        <position position="128"/>
    </location>
    <ligand>
        <name>4-amino-2-methyl-5-(diphosphooxymethyl)pyrimidine</name>
        <dbReference type="ChEBI" id="CHEBI:57841"/>
    </ligand>
</feature>
<evidence type="ECO:0000259" key="12">
    <source>
        <dbReference type="Pfam" id="PF02581"/>
    </source>
</evidence>
<evidence type="ECO:0000313" key="14">
    <source>
        <dbReference type="Proteomes" id="UP001202180"/>
    </source>
</evidence>
<keyword evidence="5 9" id="KW-0784">Thiamine biosynthesis</keyword>
<dbReference type="InterPro" id="IPR022998">
    <property type="entry name" value="ThiamineP_synth_TenI"/>
</dbReference>
<evidence type="ECO:0000256" key="9">
    <source>
        <dbReference type="HAMAP-Rule" id="MF_00097"/>
    </source>
</evidence>
<dbReference type="CDD" id="cd00564">
    <property type="entry name" value="TMP_TenI"/>
    <property type="match status" value="1"/>
</dbReference>
<dbReference type="EC" id="2.5.1.3" evidence="9"/>
<dbReference type="InterPro" id="IPR034291">
    <property type="entry name" value="TMP_synthase"/>
</dbReference>
<comment type="cofactor">
    <cofactor evidence="9">
        <name>Mg(2+)</name>
        <dbReference type="ChEBI" id="CHEBI:18420"/>
    </cofactor>
    <text evidence="9">Binds 1 Mg(2+) ion per subunit.</text>
</comment>
<dbReference type="PANTHER" id="PTHR20857:SF15">
    <property type="entry name" value="THIAMINE-PHOSPHATE SYNTHASE"/>
    <property type="match status" value="1"/>
</dbReference>
<evidence type="ECO:0000256" key="2">
    <source>
        <dbReference type="ARBA" id="ARBA00022679"/>
    </source>
</evidence>
<evidence type="ECO:0000256" key="4">
    <source>
        <dbReference type="ARBA" id="ARBA00022842"/>
    </source>
</evidence>